<feature type="domain" description="GP-PDE" evidence="1">
    <location>
        <begin position="62"/>
        <end position="152"/>
    </location>
</feature>
<dbReference type="Pfam" id="PF03009">
    <property type="entry name" value="GDPD"/>
    <property type="match status" value="1"/>
</dbReference>
<name>A0A918WEY1_STRCJ</name>
<dbReference type="Gene3D" id="3.20.20.190">
    <property type="entry name" value="Phosphatidylinositol (PI) phosphodiesterase"/>
    <property type="match status" value="1"/>
</dbReference>
<protein>
    <recommendedName>
        <fullName evidence="1">GP-PDE domain-containing protein</fullName>
    </recommendedName>
</protein>
<reference evidence="2" key="2">
    <citation type="submission" date="2020-09" db="EMBL/GenBank/DDBJ databases">
        <authorList>
            <person name="Sun Q."/>
            <person name="Ohkuma M."/>
        </authorList>
    </citation>
    <scope>NUCLEOTIDE SEQUENCE</scope>
    <source>
        <strain evidence="2">JCM 4633</strain>
    </source>
</reference>
<proteinExistence type="predicted"/>
<dbReference type="SUPFAM" id="SSF51695">
    <property type="entry name" value="PLC-like phosphodiesterases"/>
    <property type="match status" value="1"/>
</dbReference>
<dbReference type="GO" id="GO:0006629">
    <property type="term" value="P:lipid metabolic process"/>
    <property type="evidence" value="ECO:0007669"/>
    <property type="project" value="InterPro"/>
</dbReference>
<dbReference type="AlphaFoldDB" id="A0A918WEY1"/>
<evidence type="ECO:0000259" key="1">
    <source>
        <dbReference type="Pfam" id="PF03009"/>
    </source>
</evidence>
<organism evidence="2 3">
    <name type="scientific">Streptomyces cinnamoneus</name>
    <name type="common">Streptoverticillium cinnamoneum</name>
    <dbReference type="NCBI Taxonomy" id="53446"/>
    <lineage>
        <taxon>Bacteria</taxon>
        <taxon>Bacillati</taxon>
        <taxon>Actinomycetota</taxon>
        <taxon>Actinomycetes</taxon>
        <taxon>Kitasatosporales</taxon>
        <taxon>Streptomycetaceae</taxon>
        <taxon>Streptomyces</taxon>
        <taxon>Streptomyces cinnamoneus group</taxon>
    </lineage>
</organism>
<dbReference type="EMBL" id="BMVB01000003">
    <property type="protein sequence ID" value="GHC38957.1"/>
    <property type="molecule type" value="Genomic_DNA"/>
</dbReference>
<dbReference type="Proteomes" id="UP000646244">
    <property type="component" value="Unassembled WGS sequence"/>
</dbReference>
<gene>
    <name evidence="2" type="ORF">GCM10010507_10780</name>
</gene>
<reference evidence="2" key="1">
    <citation type="journal article" date="2014" name="Int. J. Syst. Evol. Microbiol.">
        <title>Complete genome sequence of Corynebacterium casei LMG S-19264T (=DSM 44701T), isolated from a smear-ripened cheese.</title>
        <authorList>
            <consortium name="US DOE Joint Genome Institute (JGI-PGF)"/>
            <person name="Walter F."/>
            <person name="Albersmeier A."/>
            <person name="Kalinowski J."/>
            <person name="Ruckert C."/>
        </authorList>
    </citation>
    <scope>NUCLEOTIDE SEQUENCE</scope>
    <source>
        <strain evidence="2">JCM 4633</strain>
    </source>
</reference>
<accession>A0A918WEY1</accession>
<sequence>MTLALGIPAAPAAAASMPAGIGAALPACPQVFGHGGYPTGATPWQRDQIRQPNNPRALARQKSWGAAGVEADLQLTKDGTKGVMWHNATTNGLTGTRRAVTDVWWATGADRLKGRKIARGPYAGETVYTFREWLDDARAKKLIPLVEVKGEAGQSLLNGDATIRERAWREVIAPVKERIAAQEIMIYTRDAALKPELAHRLDAAGLAATRTRHPLWVDGIGWQEPPPTASGNHERWRSTLDRAPRRVATSWTKDYTGWLKGKCA</sequence>
<dbReference type="InterPro" id="IPR030395">
    <property type="entry name" value="GP_PDE_dom"/>
</dbReference>
<dbReference type="InterPro" id="IPR017946">
    <property type="entry name" value="PLC-like_Pdiesterase_TIM-brl"/>
</dbReference>
<comment type="caution">
    <text evidence="2">The sequence shown here is derived from an EMBL/GenBank/DDBJ whole genome shotgun (WGS) entry which is preliminary data.</text>
</comment>
<evidence type="ECO:0000313" key="3">
    <source>
        <dbReference type="Proteomes" id="UP000646244"/>
    </source>
</evidence>
<dbReference type="GO" id="GO:0008081">
    <property type="term" value="F:phosphoric diester hydrolase activity"/>
    <property type="evidence" value="ECO:0007669"/>
    <property type="project" value="InterPro"/>
</dbReference>
<evidence type="ECO:0000313" key="2">
    <source>
        <dbReference type="EMBL" id="GHC38957.1"/>
    </source>
</evidence>